<evidence type="ECO:0000313" key="1">
    <source>
        <dbReference type="EMBL" id="KAF7684796.1"/>
    </source>
</evidence>
<dbReference type="EMBL" id="SBIQ01000001">
    <property type="protein sequence ID" value="KAF7684796.1"/>
    <property type="molecule type" value="Genomic_DNA"/>
</dbReference>
<proteinExistence type="predicted"/>
<keyword evidence="2" id="KW-1185">Reference proteome</keyword>
<accession>A0ABQ7I2U8</accession>
<name>A0ABQ7I2U8_9MICR</name>
<gene>
    <name evidence="1" type="ORF">TCON_0037</name>
</gene>
<reference evidence="1 2" key="1">
    <citation type="submission" date="2019-01" db="EMBL/GenBank/DDBJ databases">
        <title>Genomes sequencing and comparative genomics of infectious freshwater microsporidia, Cucumispora dikerogammari and Thelohania contejeani.</title>
        <authorList>
            <person name="Cormier A."/>
            <person name="Giraud I."/>
            <person name="Wattier R."/>
            <person name="Teixeira M."/>
            <person name="Grandjean F."/>
            <person name="Rigaud T."/>
            <person name="Cordaux R."/>
        </authorList>
    </citation>
    <scope>NUCLEOTIDE SEQUENCE [LARGE SCALE GENOMIC DNA]</scope>
    <source>
        <strain evidence="1">T1</strain>
        <tissue evidence="1">Spores</tissue>
    </source>
</reference>
<protein>
    <submittedName>
        <fullName evidence="1">Uncharacterized protein</fullName>
    </submittedName>
</protein>
<dbReference type="Proteomes" id="UP001516464">
    <property type="component" value="Unassembled WGS sequence"/>
</dbReference>
<evidence type="ECO:0000313" key="2">
    <source>
        <dbReference type="Proteomes" id="UP001516464"/>
    </source>
</evidence>
<comment type="caution">
    <text evidence="1">The sequence shown here is derived from an EMBL/GenBank/DDBJ whole genome shotgun (WGS) entry which is preliminary data.</text>
</comment>
<organism evidence="1 2">
    <name type="scientific">Astathelohania contejeani</name>
    <dbReference type="NCBI Taxonomy" id="164912"/>
    <lineage>
        <taxon>Eukaryota</taxon>
        <taxon>Fungi</taxon>
        <taxon>Fungi incertae sedis</taxon>
        <taxon>Microsporidia</taxon>
        <taxon>Astathelohaniidae</taxon>
        <taxon>Astathelohania</taxon>
    </lineage>
</organism>
<sequence>MIIQPDEIPIELNGNPASFKIINTAITIKSETETFNFKTNEIKSLHTRSTDKFYLKMNDFTLTFATVHSRDLIKILILSRIEGSLQERILKSDPSLATSYHTLVDGKRISSTAFWSANNSKLVQASALLGQHAFVDTVSISDKDSLIEVFLAFPIITAIFCSMDISLSQFFNSFRHSYFYDIKNEKNIIDQLIKERMDQYHGIKDQILEKSRDGFAARINYQSEMALIGGDEKKVDKKEITPKEINFEAILAEVPIKQIEKINEFCFPDKLILKCDIEYSIPVSREMVKLPELKGYLEMSKLVFRCKNEEIIDAALKMSEESVDKKYLKRILPQNFIK</sequence>